<reference evidence="1 2" key="1">
    <citation type="journal article" date="2019" name="Commun. Biol.">
        <title>The bagworm genome reveals a unique fibroin gene that provides high tensile strength.</title>
        <authorList>
            <person name="Kono N."/>
            <person name="Nakamura H."/>
            <person name="Ohtoshi R."/>
            <person name="Tomita M."/>
            <person name="Numata K."/>
            <person name="Arakawa K."/>
        </authorList>
    </citation>
    <scope>NUCLEOTIDE SEQUENCE [LARGE SCALE GENOMIC DNA]</scope>
</reference>
<dbReference type="EMBL" id="BGZK01002820">
    <property type="protein sequence ID" value="GBP96663.1"/>
    <property type="molecule type" value="Genomic_DNA"/>
</dbReference>
<dbReference type="AlphaFoldDB" id="A0A4C2AB99"/>
<dbReference type="Proteomes" id="UP000299102">
    <property type="component" value="Unassembled WGS sequence"/>
</dbReference>
<evidence type="ECO:0000313" key="1">
    <source>
        <dbReference type="EMBL" id="GBP96663.1"/>
    </source>
</evidence>
<protein>
    <submittedName>
        <fullName evidence="1">Uncharacterized protein</fullName>
    </submittedName>
</protein>
<organism evidence="1 2">
    <name type="scientific">Eumeta variegata</name>
    <name type="common">Bagworm moth</name>
    <name type="synonym">Eumeta japonica</name>
    <dbReference type="NCBI Taxonomy" id="151549"/>
    <lineage>
        <taxon>Eukaryota</taxon>
        <taxon>Metazoa</taxon>
        <taxon>Ecdysozoa</taxon>
        <taxon>Arthropoda</taxon>
        <taxon>Hexapoda</taxon>
        <taxon>Insecta</taxon>
        <taxon>Pterygota</taxon>
        <taxon>Neoptera</taxon>
        <taxon>Endopterygota</taxon>
        <taxon>Lepidoptera</taxon>
        <taxon>Glossata</taxon>
        <taxon>Ditrysia</taxon>
        <taxon>Tineoidea</taxon>
        <taxon>Psychidae</taxon>
        <taxon>Oiketicinae</taxon>
        <taxon>Eumeta</taxon>
    </lineage>
</organism>
<accession>A0A4C2AB99</accession>
<evidence type="ECO:0000313" key="2">
    <source>
        <dbReference type="Proteomes" id="UP000299102"/>
    </source>
</evidence>
<gene>
    <name evidence="1" type="ORF">EVAR_89988_1</name>
</gene>
<proteinExistence type="predicted"/>
<keyword evidence="2" id="KW-1185">Reference proteome</keyword>
<name>A0A4C2AB99_EUMVA</name>
<dbReference type="OrthoDB" id="7382669at2759"/>
<comment type="caution">
    <text evidence="1">The sequence shown here is derived from an EMBL/GenBank/DDBJ whole genome shotgun (WGS) entry which is preliminary data.</text>
</comment>
<sequence>MRKVLAKGVEELRQGVECRPHRGEWYSSLKTIYSATYLTTLTYVAGCWYERANLHVVRSALLKTQRPALALLTKAYWDREHGGYRFLPGCCRLTWR</sequence>